<dbReference type="SUPFAM" id="SSF81296">
    <property type="entry name" value="E set domains"/>
    <property type="match status" value="1"/>
</dbReference>
<dbReference type="Pfam" id="PF03404">
    <property type="entry name" value="Mo-co_dimer"/>
    <property type="match status" value="1"/>
</dbReference>
<dbReference type="PANTHER" id="PTHR19372">
    <property type="entry name" value="SULFITE REDUCTASE"/>
    <property type="match status" value="1"/>
</dbReference>
<dbReference type="EMBL" id="AYXT01000013">
    <property type="protein sequence ID" value="ETF00648.1"/>
    <property type="molecule type" value="Genomic_DNA"/>
</dbReference>
<organism evidence="7 8">
    <name type="scientific">Advenella kashmirensis W13003</name>
    <dbReference type="NCBI Taxonomy" id="1424334"/>
    <lineage>
        <taxon>Bacteria</taxon>
        <taxon>Pseudomonadati</taxon>
        <taxon>Pseudomonadota</taxon>
        <taxon>Betaproteobacteria</taxon>
        <taxon>Burkholderiales</taxon>
        <taxon>Alcaligenaceae</taxon>
    </lineage>
</organism>
<dbReference type="PRINTS" id="PR00407">
    <property type="entry name" value="EUMOPTERIN"/>
</dbReference>
<evidence type="ECO:0000256" key="2">
    <source>
        <dbReference type="ARBA" id="ARBA00022505"/>
    </source>
</evidence>
<dbReference type="RefSeq" id="WP_024006878.1">
    <property type="nucleotide sequence ID" value="NZ_KI650982.1"/>
</dbReference>
<dbReference type="OrthoDB" id="9795587at2"/>
<keyword evidence="2" id="KW-0500">Molybdenum</keyword>
<evidence type="ECO:0000256" key="4">
    <source>
        <dbReference type="ARBA" id="ARBA00023002"/>
    </source>
</evidence>
<dbReference type="Gene3D" id="2.60.40.650">
    <property type="match status" value="1"/>
</dbReference>
<dbReference type="Proteomes" id="UP000018733">
    <property type="component" value="Unassembled WGS sequence"/>
</dbReference>
<dbReference type="STRING" id="1424334.W822_19745"/>
<gene>
    <name evidence="7" type="ORF">W822_19745</name>
</gene>
<dbReference type="SUPFAM" id="SSF56524">
    <property type="entry name" value="Oxidoreductase molybdopterin-binding domain"/>
    <property type="match status" value="1"/>
</dbReference>
<evidence type="ECO:0000256" key="3">
    <source>
        <dbReference type="ARBA" id="ARBA00022723"/>
    </source>
</evidence>
<dbReference type="InterPro" id="IPR008335">
    <property type="entry name" value="Mopterin_OxRdtase_euk"/>
</dbReference>
<keyword evidence="8" id="KW-1185">Reference proteome</keyword>
<dbReference type="InterPro" id="IPR006311">
    <property type="entry name" value="TAT_signal"/>
</dbReference>
<sequence length="413" mass="45836">MRDFAHTKDARRRFLKTAGYAGVGLWSGLTWPTAFAAADKETITLPFGNGERVLEAFPGKRPLIVLTNRPPQLETPFSVFNDGLITPNDAFFVRYHWSGIPTEVDLKTYRLKVHGSVSKPLELTLDDLKKLPAREITAVHQCSGNSRGFFEPRINGGQLAHGAMGNAKWKGVALKDVLELAGVAGSAKQVAFNGLDHPPVPDGPDFIKALDIDHGMDGEVMLAWSMNDEDLPLLNGYPLRLIVPGYYGTYWVKHLNDIHVMDEVFDGFWMSKAYRIPDNECHCVKPGETPEKTIPIERFSVRSFITNVADGTQVQVGKPQALRGIAFDGGSGIKAVQISTDGGKQWSDTKLGDEISKYSFREWTSEFTPQTKGETKLMVRATNQKGETQPMQANWNPSGYRMNRIEQIRVTAA</sequence>
<evidence type="ECO:0000313" key="8">
    <source>
        <dbReference type="Proteomes" id="UP000018733"/>
    </source>
</evidence>
<comment type="cofactor">
    <cofactor evidence="1">
        <name>Mo-molybdopterin</name>
        <dbReference type="ChEBI" id="CHEBI:71302"/>
    </cofactor>
</comment>
<dbReference type="GO" id="GO:0030151">
    <property type="term" value="F:molybdenum ion binding"/>
    <property type="evidence" value="ECO:0007669"/>
    <property type="project" value="InterPro"/>
</dbReference>
<dbReference type="GO" id="GO:0006790">
    <property type="term" value="P:sulfur compound metabolic process"/>
    <property type="evidence" value="ECO:0007669"/>
    <property type="project" value="TreeGrafter"/>
</dbReference>
<reference evidence="7 8" key="1">
    <citation type="journal article" date="2014" name="Genome Announc.">
        <title>Draft Genome Sequence of Advenella kashmirensis Strain W13003, a Polycyclic Aromatic Hydrocarbon-Degrading Bacterium.</title>
        <authorList>
            <person name="Wang X."/>
            <person name="Jin D."/>
            <person name="Zhou L."/>
            <person name="Wu L."/>
            <person name="An W."/>
            <person name="Zhao L."/>
        </authorList>
    </citation>
    <scope>NUCLEOTIDE SEQUENCE [LARGE SCALE GENOMIC DNA]</scope>
    <source>
        <strain evidence="7 8">W13003</strain>
    </source>
</reference>
<accession>V8QMV7</accession>
<name>V8QMV7_9BURK</name>
<evidence type="ECO:0000259" key="6">
    <source>
        <dbReference type="Pfam" id="PF03404"/>
    </source>
</evidence>
<feature type="domain" description="Oxidoreductase molybdopterin-binding" evidence="5">
    <location>
        <begin position="100"/>
        <end position="269"/>
    </location>
</feature>
<dbReference type="PANTHER" id="PTHR19372:SF7">
    <property type="entry name" value="SULFITE OXIDASE, MITOCHONDRIAL"/>
    <property type="match status" value="1"/>
</dbReference>
<dbReference type="GO" id="GO:0043546">
    <property type="term" value="F:molybdopterin cofactor binding"/>
    <property type="evidence" value="ECO:0007669"/>
    <property type="project" value="TreeGrafter"/>
</dbReference>
<dbReference type="FunFam" id="3.90.420.10:FF:000007">
    <property type="entry name" value="Sulfite:cytochrome c oxidoreductase subunit A"/>
    <property type="match status" value="1"/>
</dbReference>
<evidence type="ECO:0000259" key="5">
    <source>
        <dbReference type="Pfam" id="PF00174"/>
    </source>
</evidence>
<dbReference type="GO" id="GO:0008482">
    <property type="term" value="F:sulfite oxidase activity"/>
    <property type="evidence" value="ECO:0007669"/>
    <property type="project" value="TreeGrafter"/>
</dbReference>
<evidence type="ECO:0000313" key="7">
    <source>
        <dbReference type="EMBL" id="ETF00648.1"/>
    </source>
</evidence>
<dbReference type="Pfam" id="PF00174">
    <property type="entry name" value="Oxidored_molyb"/>
    <property type="match status" value="1"/>
</dbReference>
<dbReference type="InterPro" id="IPR000572">
    <property type="entry name" value="OxRdtase_Mopterin-bd_dom"/>
</dbReference>
<dbReference type="eggNOG" id="COG2041">
    <property type="taxonomic scope" value="Bacteria"/>
</dbReference>
<dbReference type="PROSITE" id="PS51318">
    <property type="entry name" value="TAT"/>
    <property type="match status" value="1"/>
</dbReference>
<dbReference type="GO" id="GO:0020037">
    <property type="term" value="F:heme binding"/>
    <property type="evidence" value="ECO:0007669"/>
    <property type="project" value="TreeGrafter"/>
</dbReference>
<feature type="domain" description="Moybdenum cofactor oxidoreductase dimerisation" evidence="6">
    <location>
        <begin position="296"/>
        <end position="404"/>
    </location>
</feature>
<dbReference type="PATRIC" id="fig|1424334.3.peg.3962"/>
<dbReference type="InterPro" id="IPR005066">
    <property type="entry name" value="MoCF_OxRdtse_dimer"/>
</dbReference>
<dbReference type="InterPro" id="IPR014756">
    <property type="entry name" value="Ig_E-set"/>
</dbReference>
<dbReference type="Gene3D" id="3.90.420.10">
    <property type="entry name" value="Oxidoreductase, molybdopterin-binding domain"/>
    <property type="match status" value="1"/>
</dbReference>
<comment type="caution">
    <text evidence="7">The sequence shown here is derived from an EMBL/GenBank/DDBJ whole genome shotgun (WGS) entry which is preliminary data.</text>
</comment>
<keyword evidence="3" id="KW-0479">Metal-binding</keyword>
<dbReference type="AlphaFoldDB" id="V8QMV7"/>
<protein>
    <submittedName>
        <fullName evidence="7">Oxidase</fullName>
    </submittedName>
</protein>
<dbReference type="InterPro" id="IPR036374">
    <property type="entry name" value="OxRdtase_Mopterin-bd_sf"/>
</dbReference>
<evidence type="ECO:0000256" key="1">
    <source>
        <dbReference type="ARBA" id="ARBA00001924"/>
    </source>
</evidence>
<keyword evidence="4" id="KW-0560">Oxidoreductase</keyword>
<dbReference type="HOGENOM" id="CLU_003827_5_5_4"/>
<proteinExistence type="predicted"/>